<gene>
    <name evidence="14" type="ORF">DLM85_24530</name>
</gene>
<feature type="active site" description="Proton donor" evidence="9">
    <location>
        <position position="158"/>
    </location>
</feature>
<keyword evidence="6" id="KW-0862">Zinc</keyword>
<dbReference type="PANTHER" id="PTHR36447:SF2">
    <property type="entry name" value="BETA-GALACTOSIDASE YESZ"/>
    <property type="match status" value="1"/>
</dbReference>
<feature type="domain" description="Beta-galactosidase trimerisation" evidence="12">
    <location>
        <begin position="421"/>
        <end position="623"/>
    </location>
</feature>
<comment type="caution">
    <text evidence="14">The sequence shown here is derived from an EMBL/GenBank/DDBJ whole genome shotgun (WGS) entry which is preliminary data.</text>
</comment>
<dbReference type="Pfam" id="PF08533">
    <property type="entry name" value="Glyco_hydro_42C"/>
    <property type="match status" value="1"/>
</dbReference>
<dbReference type="Gene3D" id="3.20.20.80">
    <property type="entry name" value="Glycosidases"/>
    <property type="match status" value="1"/>
</dbReference>
<dbReference type="Gene3D" id="3.40.50.880">
    <property type="match status" value="1"/>
</dbReference>
<organism evidence="14 15">
    <name type="scientific">Hymenobacter edaphi</name>
    <dbReference type="NCBI Taxonomy" id="2211146"/>
    <lineage>
        <taxon>Bacteria</taxon>
        <taxon>Pseudomonadati</taxon>
        <taxon>Bacteroidota</taxon>
        <taxon>Cytophagia</taxon>
        <taxon>Cytophagales</taxon>
        <taxon>Hymenobacteraceae</taxon>
        <taxon>Hymenobacter</taxon>
    </lineage>
</organism>
<dbReference type="InterPro" id="IPR029062">
    <property type="entry name" value="Class_I_gatase-like"/>
</dbReference>
<proteinExistence type="inferred from homology"/>
<keyword evidence="4" id="KW-0479">Metal-binding</keyword>
<dbReference type="SUPFAM" id="SSF51445">
    <property type="entry name" value="(Trans)glycosidases"/>
    <property type="match status" value="1"/>
</dbReference>
<dbReference type="OrthoDB" id="9800974at2"/>
<evidence type="ECO:0000256" key="2">
    <source>
        <dbReference type="ARBA" id="ARBA00005940"/>
    </source>
</evidence>
<evidence type="ECO:0000313" key="14">
    <source>
        <dbReference type="EMBL" id="RAK62073.1"/>
    </source>
</evidence>
<dbReference type="Proteomes" id="UP000248553">
    <property type="component" value="Unassembled WGS sequence"/>
</dbReference>
<dbReference type="SUPFAM" id="SSF52317">
    <property type="entry name" value="Class I glutamine amidotransferase-like"/>
    <property type="match status" value="1"/>
</dbReference>
<keyword evidence="7 8" id="KW-0326">Glycosidase</keyword>
<dbReference type="GO" id="GO:0006012">
    <property type="term" value="P:galactose metabolic process"/>
    <property type="evidence" value="ECO:0007669"/>
    <property type="project" value="InterPro"/>
</dbReference>
<evidence type="ECO:0000259" key="12">
    <source>
        <dbReference type="Pfam" id="PF08532"/>
    </source>
</evidence>
<feature type="binding site" evidence="10">
    <location>
        <position position="157"/>
    </location>
    <ligand>
        <name>substrate</name>
    </ligand>
</feature>
<evidence type="ECO:0000256" key="1">
    <source>
        <dbReference type="ARBA" id="ARBA00001412"/>
    </source>
</evidence>
<dbReference type="AlphaFoldDB" id="A0A328B4I9"/>
<comment type="catalytic activity">
    <reaction evidence="1 8">
        <text>Hydrolysis of terminal non-reducing beta-D-galactose residues in beta-D-galactosides.</text>
        <dbReference type="EC" id="3.2.1.23"/>
    </reaction>
</comment>
<dbReference type="InterPro" id="IPR013529">
    <property type="entry name" value="Glyco_hydro_42_N"/>
</dbReference>
<keyword evidence="5 8" id="KW-0378">Hydrolase</keyword>
<evidence type="ECO:0000259" key="13">
    <source>
        <dbReference type="Pfam" id="PF08533"/>
    </source>
</evidence>
<evidence type="ECO:0000256" key="5">
    <source>
        <dbReference type="ARBA" id="ARBA00022801"/>
    </source>
</evidence>
<dbReference type="InterPro" id="IPR013780">
    <property type="entry name" value="Glyco_hydro_b"/>
</dbReference>
<dbReference type="GO" id="GO:0009341">
    <property type="term" value="C:beta-galactosidase complex"/>
    <property type="evidence" value="ECO:0007669"/>
    <property type="project" value="InterPro"/>
</dbReference>
<feature type="active site" description="Nucleophile" evidence="9">
    <location>
        <position position="324"/>
    </location>
</feature>
<sequence>MPDAPPARKFFPAEDLFKVGSYYYPEQWPASQWERDLQNIGRLGFDFTHYGEFAWAAMEPTEGQYDFAWLDRAIELAAKNNVRVVLCTPSPTPPAWLTQQHPDVLMVDAEGRTMQHGARQHASWSSAVYRQYVTRIVTELARRYGQNKTVWGWQIDNEPSHYGQYDYSPNAQAAFRRWLQAKYRTVAALNASWGNAFWSQSYNAFEQIRIPNAQELVQQANPHAVLDFKRFSADEAADFVLMQQQTLRQYVAPRQWITTNLMPDHAPVDPLRLKQLDLVTYTKYLAAGYDLGTGEQGFRLGSSTSIGLSNDLFRPITGLTGVMELQPGQVNWGRFNPQTLPGAVRLWMFHTLAGGNEFVCNYRFRQPLSGGEQYHYGIMQPDGVTLSRSGHEYVQVIQEIRQLRKQADAKAKMPADHARRRTAILYHPDNRWEQDYQPQTNQWSFWGHLTRYYRALKACGAPVDVIDESHDFAPYPVLVAPAYQLLDQPLVARWRRYAEQGGHLVLTSRTGQKDREAHLWEQRLGGPIHELIGTKEIYFDLLPESLRAQVQLGAASYAWNNWGDVLDPAAGTEAWATYADQFYRGRAAVLHRRLGKGSVTYIGPDTDDGRLEEATLRRVYAEAGIPVLTLPEGVTVEWSRGLWYGLNYSSEPQTLPVPAGAKVLLGSRALAPAGVVVWKD</sequence>
<dbReference type="EC" id="3.2.1.23" evidence="3 8"/>
<accession>A0A328B4I9</accession>
<feature type="domain" description="Beta-galactosidase C-terminal" evidence="13">
    <location>
        <begin position="634"/>
        <end position="679"/>
    </location>
</feature>
<evidence type="ECO:0000256" key="3">
    <source>
        <dbReference type="ARBA" id="ARBA00012756"/>
    </source>
</evidence>
<dbReference type="Pfam" id="PF02449">
    <property type="entry name" value="Glyco_hydro_42"/>
    <property type="match status" value="1"/>
</dbReference>
<feature type="binding site" evidence="10">
    <location>
        <position position="119"/>
    </location>
    <ligand>
        <name>substrate</name>
    </ligand>
</feature>
<keyword evidence="15" id="KW-1185">Reference proteome</keyword>
<reference evidence="15" key="1">
    <citation type="submission" date="2018-05" db="EMBL/GenBank/DDBJ databases">
        <authorList>
            <person name="Nie L."/>
        </authorList>
    </citation>
    <scope>NUCLEOTIDE SEQUENCE [LARGE SCALE GENOMIC DNA]</scope>
    <source>
        <strain evidence="15">NL</strain>
    </source>
</reference>
<dbReference type="InterPro" id="IPR017853">
    <property type="entry name" value="GH"/>
</dbReference>
<dbReference type="Pfam" id="PF08532">
    <property type="entry name" value="Glyco_hydro_42M"/>
    <property type="match status" value="1"/>
</dbReference>
<dbReference type="GO" id="GO:0046872">
    <property type="term" value="F:metal ion binding"/>
    <property type="evidence" value="ECO:0007669"/>
    <property type="project" value="UniProtKB-KW"/>
</dbReference>
<feature type="domain" description="Glycoside hydrolase family 42 N-terminal" evidence="11">
    <location>
        <begin position="23"/>
        <end position="403"/>
    </location>
</feature>
<evidence type="ECO:0000256" key="10">
    <source>
        <dbReference type="PIRSR" id="PIRSR001084-2"/>
    </source>
</evidence>
<evidence type="ECO:0000256" key="7">
    <source>
        <dbReference type="ARBA" id="ARBA00023295"/>
    </source>
</evidence>
<feature type="binding site" evidence="10">
    <location>
        <position position="332"/>
    </location>
    <ligand>
        <name>substrate</name>
    </ligand>
</feature>
<dbReference type="PIRSF" id="PIRSF001084">
    <property type="entry name" value="B-galactosidase"/>
    <property type="match status" value="1"/>
</dbReference>
<dbReference type="InterPro" id="IPR013738">
    <property type="entry name" value="Beta_galactosidase_Trimer"/>
</dbReference>
<dbReference type="InterPro" id="IPR003476">
    <property type="entry name" value="Glyco_hydro_42"/>
</dbReference>
<evidence type="ECO:0000256" key="9">
    <source>
        <dbReference type="PIRSR" id="PIRSR001084-1"/>
    </source>
</evidence>
<evidence type="ECO:0000313" key="15">
    <source>
        <dbReference type="Proteomes" id="UP000248553"/>
    </source>
</evidence>
<dbReference type="CDD" id="cd03143">
    <property type="entry name" value="A4_beta-galactosidase_middle_domain"/>
    <property type="match status" value="1"/>
</dbReference>
<evidence type="ECO:0000256" key="4">
    <source>
        <dbReference type="ARBA" id="ARBA00022723"/>
    </source>
</evidence>
<evidence type="ECO:0000259" key="11">
    <source>
        <dbReference type="Pfam" id="PF02449"/>
    </source>
</evidence>
<dbReference type="PANTHER" id="PTHR36447">
    <property type="entry name" value="BETA-GALACTOSIDASE GANA"/>
    <property type="match status" value="1"/>
</dbReference>
<dbReference type="EMBL" id="QHKM01000018">
    <property type="protein sequence ID" value="RAK62073.1"/>
    <property type="molecule type" value="Genomic_DNA"/>
</dbReference>
<evidence type="ECO:0000256" key="6">
    <source>
        <dbReference type="ARBA" id="ARBA00022833"/>
    </source>
</evidence>
<protein>
    <recommendedName>
        <fullName evidence="3 8">Beta-galactosidase</fullName>
        <shortName evidence="8">Beta-gal</shortName>
        <ecNumber evidence="3 8">3.2.1.23</ecNumber>
    </recommendedName>
</protein>
<dbReference type="Gene3D" id="2.60.40.1180">
    <property type="entry name" value="Golgi alpha-mannosidase II"/>
    <property type="match status" value="1"/>
</dbReference>
<comment type="similarity">
    <text evidence="2 8">Belongs to the glycosyl hydrolase 42 family.</text>
</comment>
<dbReference type="SUPFAM" id="SSF51011">
    <property type="entry name" value="Glycosyl hydrolase domain"/>
    <property type="match status" value="1"/>
</dbReference>
<evidence type="ECO:0000256" key="8">
    <source>
        <dbReference type="PIRNR" id="PIRNR001084"/>
    </source>
</evidence>
<dbReference type="GO" id="GO:0004565">
    <property type="term" value="F:beta-galactosidase activity"/>
    <property type="evidence" value="ECO:0007669"/>
    <property type="project" value="UniProtKB-EC"/>
</dbReference>
<dbReference type="InterPro" id="IPR013739">
    <property type="entry name" value="Beta_galactosidase_C"/>
</dbReference>
<name>A0A328B4I9_9BACT</name>